<proteinExistence type="predicted"/>
<reference evidence="2" key="1">
    <citation type="submission" date="2020-10" db="EMBL/GenBank/DDBJ databases">
        <authorList>
            <person name="Gilroy R."/>
        </authorList>
    </citation>
    <scope>NUCLEOTIDE SEQUENCE</scope>
    <source>
        <strain evidence="2">20514</strain>
    </source>
</reference>
<feature type="transmembrane region" description="Helical" evidence="1">
    <location>
        <begin position="26"/>
        <end position="45"/>
    </location>
</feature>
<accession>A0A9D9EIH7</accession>
<evidence type="ECO:0000313" key="2">
    <source>
        <dbReference type="EMBL" id="MBO8448701.1"/>
    </source>
</evidence>
<keyword evidence="1" id="KW-0472">Membrane</keyword>
<dbReference type="Pfam" id="PF03956">
    <property type="entry name" value="Lys_export"/>
    <property type="match status" value="1"/>
</dbReference>
<comment type="caution">
    <text evidence="2">The sequence shown here is derived from an EMBL/GenBank/DDBJ whole genome shotgun (WGS) entry which is preliminary data.</text>
</comment>
<organism evidence="2 3">
    <name type="scientific">Candidatus Cryptobacteroides merdigallinarum</name>
    <dbReference type="NCBI Taxonomy" id="2840770"/>
    <lineage>
        <taxon>Bacteria</taxon>
        <taxon>Pseudomonadati</taxon>
        <taxon>Bacteroidota</taxon>
        <taxon>Bacteroidia</taxon>
        <taxon>Bacteroidales</taxon>
        <taxon>Candidatus Cryptobacteroides</taxon>
    </lineage>
</organism>
<dbReference type="GO" id="GO:0015661">
    <property type="term" value="F:L-lysine efflux transmembrane transporter activity"/>
    <property type="evidence" value="ECO:0007669"/>
    <property type="project" value="InterPro"/>
</dbReference>
<gene>
    <name evidence="2" type="ORF">IAC29_05455</name>
</gene>
<keyword evidence="1" id="KW-0812">Transmembrane</keyword>
<keyword evidence="1" id="KW-1133">Transmembrane helix</keyword>
<dbReference type="Proteomes" id="UP000810252">
    <property type="component" value="Unassembled WGS sequence"/>
</dbReference>
<name>A0A9D9EIH7_9BACT</name>
<dbReference type="AlphaFoldDB" id="A0A9D9EIH7"/>
<feature type="transmembrane region" description="Helical" evidence="1">
    <location>
        <begin position="65"/>
        <end position="83"/>
    </location>
</feature>
<dbReference type="InterPro" id="IPR005642">
    <property type="entry name" value="LysO"/>
</dbReference>
<dbReference type="EMBL" id="JADIMQ010000078">
    <property type="protein sequence ID" value="MBO8448701.1"/>
    <property type="molecule type" value="Genomic_DNA"/>
</dbReference>
<evidence type="ECO:0000313" key="3">
    <source>
        <dbReference type="Proteomes" id="UP000810252"/>
    </source>
</evidence>
<sequence>MFYILSIMFAGVLAGYLLRKVKPVTMIGRSGFISFLIWTMLFILGAELGSGEDFLGSLYKLGGQALVFALAGICGSVAAAVLVQRLLFRTGKCGDAAGKDGNDVNKF</sequence>
<protein>
    <submittedName>
        <fullName evidence="2">LysO family transporter</fullName>
    </submittedName>
</protein>
<evidence type="ECO:0000256" key="1">
    <source>
        <dbReference type="SAM" id="Phobius"/>
    </source>
</evidence>
<reference evidence="2" key="2">
    <citation type="journal article" date="2021" name="PeerJ">
        <title>Extensive microbial diversity within the chicken gut microbiome revealed by metagenomics and culture.</title>
        <authorList>
            <person name="Gilroy R."/>
            <person name="Ravi A."/>
            <person name="Getino M."/>
            <person name="Pursley I."/>
            <person name="Horton D.L."/>
            <person name="Alikhan N.F."/>
            <person name="Baker D."/>
            <person name="Gharbi K."/>
            <person name="Hall N."/>
            <person name="Watson M."/>
            <person name="Adriaenssens E.M."/>
            <person name="Foster-Nyarko E."/>
            <person name="Jarju S."/>
            <person name="Secka A."/>
            <person name="Antonio M."/>
            <person name="Oren A."/>
            <person name="Chaudhuri R.R."/>
            <person name="La Ragione R."/>
            <person name="Hildebrand F."/>
            <person name="Pallen M.J."/>
        </authorList>
    </citation>
    <scope>NUCLEOTIDE SEQUENCE</scope>
    <source>
        <strain evidence="2">20514</strain>
    </source>
</reference>